<feature type="domain" description="Phosphomannose isomerase type I catalytic" evidence="13">
    <location>
        <begin position="16"/>
        <end position="168"/>
    </location>
</feature>
<dbReference type="Pfam" id="PF20512">
    <property type="entry name" value="PMI_typeI_hel"/>
    <property type="match status" value="1"/>
</dbReference>
<dbReference type="GO" id="GO:0005975">
    <property type="term" value="P:carbohydrate metabolic process"/>
    <property type="evidence" value="ECO:0007669"/>
    <property type="project" value="InterPro"/>
</dbReference>
<feature type="domain" description="Phosphomannose isomerase type I C-terminal" evidence="12">
    <location>
        <begin position="348"/>
        <end position="388"/>
    </location>
</feature>
<evidence type="ECO:0000313" key="16">
    <source>
        <dbReference type="Proteomes" id="UP001237642"/>
    </source>
</evidence>
<evidence type="ECO:0000256" key="7">
    <source>
        <dbReference type="ARBA" id="ARBA00023235"/>
    </source>
</evidence>
<dbReference type="InterPro" id="IPR001250">
    <property type="entry name" value="Man6P_Isoase-1"/>
</dbReference>
<evidence type="ECO:0000256" key="4">
    <source>
        <dbReference type="ARBA" id="ARBA00011956"/>
    </source>
</evidence>
<dbReference type="PROSITE" id="PS00966">
    <property type="entry name" value="PMI_I_2"/>
    <property type="match status" value="1"/>
</dbReference>
<dbReference type="GO" id="GO:0033591">
    <property type="term" value="P:response to L-ascorbic acid"/>
    <property type="evidence" value="ECO:0007669"/>
    <property type="project" value="UniProtKB-ARBA"/>
</dbReference>
<dbReference type="Gene3D" id="2.60.120.10">
    <property type="entry name" value="Jelly Rolls"/>
    <property type="match status" value="2"/>
</dbReference>
<dbReference type="CDD" id="cd07011">
    <property type="entry name" value="cupin_PMI_type_I_N"/>
    <property type="match status" value="1"/>
</dbReference>
<comment type="caution">
    <text evidence="15">The sequence shown here is derived from an EMBL/GenBank/DDBJ whole genome shotgun (WGS) entry which is preliminary data.</text>
</comment>
<dbReference type="Pfam" id="PF20511">
    <property type="entry name" value="PMI_typeI_cat"/>
    <property type="match status" value="1"/>
</dbReference>
<evidence type="ECO:0000256" key="10">
    <source>
        <dbReference type="RuleBase" id="RU000611"/>
    </source>
</evidence>
<feature type="binding site" evidence="9">
    <location>
        <position position="128"/>
    </location>
    <ligand>
        <name>Zn(2+)</name>
        <dbReference type="ChEBI" id="CHEBI:29105"/>
    </ligand>
</feature>
<feature type="binding site" evidence="9">
    <location>
        <position position="290"/>
    </location>
    <ligand>
        <name>Zn(2+)</name>
        <dbReference type="ChEBI" id="CHEBI:29105"/>
    </ligand>
</feature>
<dbReference type="GO" id="GO:0008270">
    <property type="term" value="F:zinc ion binding"/>
    <property type="evidence" value="ECO:0007669"/>
    <property type="project" value="InterPro"/>
</dbReference>
<evidence type="ECO:0000256" key="11">
    <source>
        <dbReference type="RuleBase" id="RU004189"/>
    </source>
</evidence>
<dbReference type="InterPro" id="IPR014710">
    <property type="entry name" value="RmlC-like_jellyroll"/>
</dbReference>
<dbReference type="GO" id="GO:0009298">
    <property type="term" value="P:GDP-mannose biosynthetic process"/>
    <property type="evidence" value="ECO:0007669"/>
    <property type="project" value="InterPro"/>
</dbReference>
<evidence type="ECO:0000256" key="9">
    <source>
        <dbReference type="PIRSR" id="PIRSR001480-2"/>
    </source>
</evidence>
<comment type="similarity">
    <text evidence="3 11">Belongs to the mannose-6-phosphate isomerase type 1 family.</text>
</comment>
<dbReference type="EMBL" id="JAUIZM010000011">
    <property type="protein sequence ID" value="KAK1357502.1"/>
    <property type="molecule type" value="Genomic_DNA"/>
</dbReference>
<reference evidence="15" key="2">
    <citation type="submission" date="2023-05" db="EMBL/GenBank/DDBJ databases">
        <authorList>
            <person name="Schelkunov M.I."/>
        </authorList>
    </citation>
    <scope>NUCLEOTIDE SEQUENCE</scope>
    <source>
        <strain evidence="15">Hsosn_3</strain>
        <tissue evidence="15">Leaf</tissue>
    </source>
</reference>
<feature type="active site" evidence="8">
    <location>
        <position position="309"/>
    </location>
</feature>
<evidence type="ECO:0000259" key="12">
    <source>
        <dbReference type="Pfam" id="PF01238"/>
    </source>
</evidence>
<gene>
    <name evidence="15" type="ORF">POM88_050758</name>
</gene>
<evidence type="ECO:0000259" key="13">
    <source>
        <dbReference type="Pfam" id="PF20511"/>
    </source>
</evidence>
<keyword evidence="5 9" id="KW-0479">Metal-binding</keyword>
<dbReference type="AlphaFoldDB" id="A0AAD8GY93"/>
<comment type="pathway">
    <text evidence="2">Nucleotide-sugar biosynthesis; GDP-alpha-D-mannose biosynthesis; alpha-D-mannose 1-phosphate from D-fructose 6-phosphate: step 1/2.</text>
</comment>
<evidence type="ECO:0000313" key="15">
    <source>
        <dbReference type="EMBL" id="KAK1357502.1"/>
    </source>
</evidence>
<sequence length="433" mass="48181">MDSTNGSANNHSKTRLQRLRCSVQNYDWGRVGYESAVAKLFEKNSGLEEIEENKCYAELWMGTHASGPSFVVEEELLLGHDNQDASLKSWIEKNPGVLGDKVFDKWNTNLPFLFKVLSIAKALSIQAHPDKKLAEMLHKTQPNVYKDDNHKPEMVLAITDFEALCGFTEFEELQDILRDFPEISEVVGTACVDQVLNCSEKDGEGKKKALQALFTQLMSTTKEVISDILAKLINRLNLESEARELTSKEALSLRLEKQYPNDVGVIAALLFNYVKLKPGEALYLGANEPHAYIFGECIECMATSDNVVRAGLTPKKRDTEILCSMLTYKQGSPEILRGVNINPNTKRYTPPLDEFEVDHCVLEDEKSVVFPAIPGPSIFLVTAGNGTMKSEAEETVSEGDVVFAPADTCICVTAASELHLYRAGVNRRFFGLE</sequence>
<feature type="binding site" evidence="9">
    <location>
        <position position="126"/>
    </location>
    <ligand>
        <name>Zn(2+)</name>
        <dbReference type="ChEBI" id="CHEBI:29105"/>
    </ligand>
</feature>
<proteinExistence type="inferred from homology"/>
<dbReference type="Gene3D" id="1.10.441.10">
    <property type="entry name" value="Phosphomannose Isomerase, domain 2"/>
    <property type="match status" value="1"/>
</dbReference>
<keyword evidence="7 10" id="KW-0413">Isomerase</keyword>
<dbReference type="EC" id="5.3.1.8" evidence="4 10"/>
<evidence type="ECO:0000256" key="1">
    <source>
        <dbReference type="ARBA" id="ARBA00000757"/>
    </source>
</evidence>
<evidence type="ECO:0000256" key="6">
    <source>
        <dbReference type="ARBA" id="ARBA00022833"/>
    </source>
</evidence>
<dbReference type="GO" id="GO:0009416">
    <property type="term" value="P:response to light stimulus"/>
    <property type="evidence" value="ECO:0007669"/>
    <property type="project" value="UniProtKB-ARBA"/>
</dbReference>
<keyword evidence="16" id="KW-1185">Reference proteome</keyword>
<dbReference type="InterPro" id="IPR016305">
    <property type="entry name" value="Mannose-6-P_Isomerase"/>
</dbReference>
<comment type="catalytic activity">
    <reaction evidence="1 10">
        <text>D-mannose 6-phosphate = D-fructose 6-phosphate</text>
        <dbReference type="Rhea" id="RHEA:12356"/>
        <dbReference type="ChEBI" id="CHEBI:58735"/>
        <dbReference type="ChEBI" id="CHEBI:61527"/>
        <dbReference type="EC" id="5.3.1.8"/>
    </reaction>
</comment>
<keyword evidence="6 9" id="KW-0862">Zinc</keyword>
<dbReference type="GO" id="GO:0004476">
    <property type="term" value="F:mannose-6-phosphate isomerase activity"/>
    <property type="evidence" value="ECO:0007669"/>
    <property type="project" value="UniProtKB-EC"/>
</dbReference>
<evidence type="ECO:0000256" key="2">
    <source>
        <dbReference type="ARBA" id="ARBA00004666"/>
    </source>
</evidence>
<accession>A0AAD8GY93</accession>
<dbReference type="GO" id="GO:0005829">
    <property type="term" value="C:cytosol"/>
    <property type="evidence" value="ECO:0007669"/>
    <property type="project" value="TreeGrafter"/>
</dbReference>
<reference evidence="15" key="1">
    <citation type="submission" date="2023-02" db="EMBL/GenBank/DDBJ databases">
        <title>Genome of toxic invasive species Heracleum sosnowskyi carries increased number of genes despite the absence of recent whole-genome duplications.</title>
        <authorList>
            <person name="Schelkunov M."/>
            <person name="Shtratnikova V."/>
            <person name="Makarenko M."/>
            <person name="Klepikova A."/>
            <person name="Omelchenko D."/>
            <person name="Novikova G."/>
            <person name="Obukhova E."/>
            <person name="Bogdanov V."/>
            <person name="Penin A."/>
            <person name="Logacheva M."/>
        </authorList>
    </citation>
    <scope>NUCLEOTIDE SEQUENCE</scope>
    <source>
        <strain evidence="15">Hsosn_3</strain>
        <tissue evidence="15">Leaf</tissue>
    </source>
</reference>
<feature type="domain" description="Phosphomannose isomerase type I helical insertion" evidence="14">
    <location>
        <begin position="202"/>
        <end position="270"/>
    </location>
</feature>
<dbReference type="SUPFAM" id="SSF51182">
    <property type="entry name" value="RmlC-like cupins"/>
    <property type="match status" value="1"/>
</dbReference>
<dbReference type="Proteomes" id="UP001237642">
    <property type="component" value="Unassembled WGS sequence"/>
</dbReference>
<dbReference type="PROSITE" id="PS00965">
    <property type="entry name" value="PMI_I_1"/>
    <property type="match status" value="1"/>
</dbReference>
<dbReference type="InterPro" id="IPR046456">
    <property type="entry name" value="PMI_typeI_C"/>
</dbReference>
<dbReference type="FunFam" id="2.60.120.10:FF:000044">
    <property type="entry name" value="Mannose-6-phosphate isomerase"/>
    <property type="match status" value="1"/>
</dbReference>
<name>A0AAD8GY93_9APIA</name>
<dbReference type="FunFam" id="1.10.441.10:FF:000001">
    <property type="entry name" value="Mannose-6-phosphate isomerase"/>
    <property type="match status" value="1"/>
</dbReference>
<evidence type="ECO:0000256" key="8">
    <source>
        <dbReference type="PIRSR" id="PIRSR001480-1"/>
    </source>
</evidence>
<dbReference type="PANTHER" id="PTHR10309">
    <property type="entry name" value="MANNOSE-6-PHOSPHATE ISOMERASE"/>
    <property type="match status" value="1"/>
</dbReference>
<dbReference type="InterPro" id="IPR011051">
    <property type="entry name" value="RmlC_Cupin_sf"/>
</dbReference>
<protein>
    <recommendedName>
        <fullName evidence="4 10">Mannose-6-phosphate isomerase</fullName>
        <ecNumber evidence="4 10">5.3.1.8</ecNumber>
    </recommendedName>
</protein>
<dbReference type="GO" id="GO:0046686">
    <property type="term" value="P:response to cadmium ion"/>
    <property type="evidence" value="ECO:0007669"/>
    <property type="project" value="UniProtKB-ARBA"/>
</dbReference>
<dbReference type="Pfam" id="PF01238">
    <property type="entry name" value="PMI_typeI_C"/>
    <property type="match status" value="1"/>
</dbReference>
<feature type="binding site" evidence="9">
    <location>
        <position position="153"/>
    </location>
    <ligand>
        <name>Zn(2+)</name>
        <dbReference type="ChEBI" id="CHEBI:29105"/>
    </ligand>
</feature>
<dbReference type="PIRSF" id="PIRSF001480">
    <property type="entry name" value="Mannose-6-phosphate_isomerase"/>
    <property type="match status" value="1"/>
</dbReference>
<organism evidence="15 16">
    <name type="scientific">Heracleum sosnowskyi</name>
    <dbReference type="NCBI Taxonomy" id="360622"/>
    <lineage>
        <taxon>Eukaryota</taxon>
        <taxon>Viridiplantae</taxon>
        <taxon>Streptophyta</taxon>
        <taxon>Embryophyta</taxon>
        <taxon>Tracheophyta</taxon>
        <taxon>Spermatophyta</taxon>
        <taxon>Magnoliopsida</taxon>
        <taxon>eudicotyledons</taxon>
        <taxon>Gunneridae</taxon>
        <taxon>Pentapetalae</taxon>
        <taxon>asterids</taxon>
        <taxon>campanulids</taxon>
        <taxon>Apiales</taxon>
        <taxon>Apiaceae</taxon>
        <taxon>Apioideae</taxon>
        <taxon>apioid superclade</taxon>
        <taxon>Tordylieae</taxon>
        <taxon>Tordyliinae</taxon>
        <taxon>Heracleum</taxon>
    </lineage>
</organism>
<evidence type="ECO:0000256" key="5">
    <source>
        <dbReference type="ARBA" id="ARBA00022723"/>
    </source>
</evidence>
<dbReference type="PRINTS" id="PR00714">
    <property type="entry name" value="MAN6PISMRASE"/>
</dbReference>
<dbReference type="InterPro" id="IPR046457">
    <property type="entry name" value="PMI_typeI_cat"/>
</dbReference>
<dbReference type="InterPro" id="IPR046458">
    <property type="entry name" value="PMI_typeI_hel"/>
</dbReference>
<dbReference type="PANTHER" id="PTHR10309:SF0">
    <property type="entry name" value="MANNOSE-6-PHOSPHATE ISOMERASE"/>
    <property type="match status" value="1"/>
</dbReference>
<dbReference type="NCBIfam" id="TIGR00218">
    <property type="entry name" value="manA"/>
    <property type="match status" value="1"/>
</dbReference>
<dbReference type="GO" id="GO:0010043">
    <property type="term" value="P:response to zinc ion"/>
    <property type="evidence" value="ECO:0007669"/>
    <property type="project" value="UniProtKB-ARBA"/>
</dbReference>
<evidence type="ECO:0000259" key="14">
    <source>
        <dbReference type="Pfam" id="PF20512"/>
    </source>
</evidence>
<evidence type="ECO:0000256" key="3">
    <source>
        <dbReference type="ARBA" id="ARBA00010772"/>
    </source>
</evidence>
<comment type="cofactor">
    <cofactor evidence="9 10">
        <name>Zn(2+)</name>
        <dbReference type="ChEBI" id="CHEBI:29105"/>
    </cofactor>
    <text evidence="9 10">Binds 1 zinc ion per subunit.</text>
</comment>
<dbReference type="InterPro" id="IPR018050">
    <property type="entry name" value="Pmannose_isomerase-type1_CS"/>
</dbReference>